<organism evidence="1 2">
    <name type="scientific">Peribacillus glennii</name>
    <dbReference type="NCBI Taxonomy" id="2303991"/>
    <lineage>
        <taxon>Bacteria</taxon>
        <taxon>Bacillati</taxon>
        <taxon>Bacillota</taxon>
        <taxon>Bacilli</taxon>
        <taxon>Bacillales</taxon>
        <taxon>Bacillaceae</taxon>
        <taxon>Peribacillus</taxon>
    </lineage>
</organism>
<reference evidence="1 2" key="1">
    <citation type="submission" date="2018-08" db="EMBL/GenBank/DDBJ databases">
        <title>Bacillus chawlae sp. nov., Bacillus glennii sp. nov., and Bacillus saganii sp. nov. Isolated from the Vehicle Assembly Building at Kennedy Space Center where the Viking Spacecraft were Assembled.</title>
        <authorList>
            <person name="Seuylemezian A."/>
            <person name="Vaishampayan P."/>
        </authorList>
    </citation>
    <scope>NUCLEOTIDE SEQUENCE [LARGE SCALE GENOMIC DNA]</scope>
    <source>
        <strain evidence="1 2">V44-8</strain>
    </source>
</reference>
<name>A0A372LJ59_9BACI</name>
<accession>A0A372LJ59</accession>
<keyword evidence="2" id="KW-1185">Reference proteome</keyword>
<gene>
    <name evidence="1" type="ORF">D0466_09095</name>
</gene>
<dbReference type="OrthoDB" id="2925067at2"/>
<evidence type="ECO:0000313" key="1">
    <source>
        <dbReference type="EMBL" id="RFU66004.1"/>
    </source>
</evidence>
<evidence type="ECO:0000313" key="2">
    <source>
        <dbReference type="Proteomes" id="UP000262939"/>
    </source>
</evidence>
<sequence length="100" mass="11567">MESPENYDNVLLGLEPGSEVNVHTEKKTFYNAIFKKYNPDKKVGYFLIDQFYEFKSFLLPIPLRKIVSMDLPVELQQGNQDTEGQEVLFNLSQSVSDDDE</sequence>
<dbReference type="RefSeq" id="WP_117322172.1">
    <property type="nucleotide sequence ID" value="NZ_QVTD01000003.1"/>
</dbReference>
<proteinExistence type="predicted"/>
<protein>
    <submittedName>
        <fullName evidence="1">Uncharacterized protein</fullName>
    </submittedName>
</protein>
<comment type="caution">
    <text evidence="1">The sequence shown here is derived from an EMBL/GenBank/DDBJ whole genome shotgun (WGS) entry which is preliminary data.</text>
</comment>
<dbReference type="Proteomes" id="UP000262939">
    <property type="component" value="Unassembled WGS sequence"/>
</dbReference>
<dbReference type="AlphaFoldDB" id="A0A372LJ59"/>
<dbReference type="EMBL" id="QVTD01000003">
    <property type="protein sequence ID" value="RFU66004.1"/>
    <property type="molecule type" value="Genomic_DNA"/>
</dbReference>